<dbReference type="STRING" id="1419482.SAMN05444266_102143"/>
<protein>
    <submittedName>
        <fullName evidence="1">GLPGLI family protein</fullName>
    </submittedName>
</protein>
<name>A0A1M6Y4A2_9BACT</name>
<keyword evidence="2" id="KW-1185">Reference proteome</keyword>
<dbReference type="InterPro" id="IPR005901">
    <property type="entry name" value="GLPGLI"/>
</dbReference>
<accession>A0A1M6Y4A2</accession>
<dbReference type="AlphaFoldDB" id="A0A1M6Y4A2"/>
<gene>
    <name evidence="1" type="ORF">SAMN05444266_102143</name>
</gene>
<organism evidence="1 2">
    <name type="scientific">Chitinophaga jiangningensis</name>
    <dbReference type="NCBI Taxonomy" id="1419482"/>
    <lineage>
        <taxon>Bacteria</taxon>
        <taxon>Pseudomonadati</taxon>
        <taxon>Bacteroidota</taxon>
        <taxon>Chitinophagia</taxon>
        <taxon>Chitinophagales</taxon>
        <taxon>Chitinophagaceae</taxon>
        <taxon>Chitinophaga</taxon>
    </lineage>
</organism>
<sequence length="264" mass="30118">MVEALPPANSFFMKMKMLLGILLSMCLGQLVKAQEAMFFTTGRIEFEKRTNVHAVLKEMNKDDPDNGWVQLQLQRLPQFTTQYFDCWFTDSITLYRPGRESPDMKNAREFPANDNIVYNVLSSGRTVSQKHVFEQTFLIQDSLRNISWKITDERRNIAGFDCRRANAVIMDSIYVVAFFTDQIIPPGGPESFTGLPGMILGVALPHEHITWFATKVLVESIPADQLLPQKKGKKVTREQLHNDLSAALAEKGNYGKYYIKFAEL</sequence>
<dbReference type="Pfam" id="PF09697">
    <property type="entry name" value="Porph_ging"/>
    <property type="match status" value="1"/>
</dbReference>
<proteinExistence type="predicted"/>
<evidence type="ECO:0000313" key="1">
    <source>
        <dbReference type="EMBL" id="SHL13037.1"/>
    </source>
</evidence>
<evidence type="ECO:0000313" key="2">
    <source>
        <dbReference type="Proteomes" id="UP000184420"/>
    </source>
</evidence>
<dbReference type="EMBL" id="FRBL01000002">
    <property type="protein sequence ID" value="SHL13037.1"/>
    <property type="molecule type" value="Genomic_DNA"/>
</dbReference>
<reference evidence="1 2" key="1">
    <citation type="submission" date="2016-11" db="EMBL/GenBank/DDBJ databases">
        <authorList>
            <person name="Jaros S."/>
            <person name="Januszkiewicz K."/>
            <person name="Wedrychowicz H."/>
        </authorList>
    </citation>
    <scope>NUCLEOTIDE SEQUENCE [LARGE SCALE GENOMIC DNA]</scope>
    <source>
        <strain evidence="1 2">DSM 27406</strain>
    </source>
</reference>
<dbReference type="Proteomes" id="UP000184420">
    <property type="component" value="Unassembled WGS sequence"/>
</dbReference>
<dbReference type="NCBIfam" id="TIGR01200">
    <property type="entry name" value="GLPGLI"/>
    <property type="match status" value="1"/>
</dbReference>